<keyword evidence="1" id="KW-0472">Membrane</keyword>
<dbReference type="Pfam" id="PF07254">
    <property type="entry name" value="Cpta_toxin"/>
    <property type="match status" value="1"/>
</dbReference>
<protein>
    <recommendedName>
        <fullName evidence="4">Toxin CptA</fullName>
    </recommendedName>
</protein>
<gene>
    <name evidence="2" type="ORF">QU481_01560</name>
</gene>
<evidence type="ECO:0000313" key="3">
    <source>
        <dbReference type="Proteomes" id="UP001168540"/>
    </source>
</evidence>
<comment type="caution">
    <text evidence="2">The sequence shown here is derived from an EMBL/GenBank/DDBJ whole genome shotgun (WGS) entry which is preliminary data.</text>
</comment>
<name>A0ABT7XIL1_9NEIS</name>
<keyword evidence="1" id="KW-1133">Transmembrane helix</keyword>
<feature type="transmembrane region" description="Helical" evidence="1">
    <location>
        <begin position="18"/>
        <end position="37"/>
    </location>
</feature>
<keyword evidence="1" id="KW-0812">Transmembrane</keyword>
<keyword evidence="3" id="KW-1185">Reference proteome</keyword>
<reference evidence="2" key="1">
    <citation type="submission" date="2023-06" db="EMBL/GenBank/DDBJ databases">
        <authorList>
            <person name="Zhang S."/>
        </authorList>
    </citation>
    <scope>NUCLEOTIDE SEQUENCE</scope>
    <source>
        <strain evidence="2">SG2303</strain>
    </source>
</reference>
<evidence type="ECO:0000256" key="1">
    <source>
        <dbReference type="SAM" id="Phobius"/>
    </source>
</evidence>
<organism evidence="2 3">
    <name type="scientific">Crenobacter oryzisoli</name>
    <dbReference type="NCBI Taxonomy" id="3056844"/>
    <lineage>
        <taxon>Bacteria</taxon>
        <taxon>Pseudomonadati</taxon>
        <taxon>Pseudomonadota</taxon>
        <taxon>Betaproteobacteria</taxon>
        <taxon>Neisseriales</taxon>
        <taxon>Neisseriaceae</taxon>
        <taxon>Crenobacter</taxon>
    </lineage>
</organism>
<dbReference type="InterPro" id="IPR009883">
    <property type="entry name" value="YgfX"/>
</dbReference>
<evidence type="ECO:0000313" key="2">
    <source>
        <dbReference type="EMBL" id="MDN0073580.1"/>
    </source>
</evidence>
<evidence type="ECO:0008006" key="4">
    <source>
        <dbReference type="Google" id="ProtNLM"/>
    </source>
</evidence>
<accession>A0ABT7XIL1</accession>
<dbReference type="RefSeq" id="WP_289828108.1">
    <property type="nucleotide sequence ID" value="NZ_JAUEDK010000002.1"/>
</dbReference>
<sequence length="155" mass="17503">MAATLTPFSANLHRSRRWLTLVLSMHGVLALVLLAYLPAWWGLLLAVPLTLWLALAPEGWLPGQRRVVRLTVDPRGRLLVAFERSPWSNGAESPAELLDDSFISTWLIVLNLRVEGRRHSVMVWPDSVSAEFHRALRVYSLWFQAADKSAPVVEI</sequence>
<dbReference type="Proteomes" id="UP001168540">
    <property type="component" value="Unassembled WGS sequence"/>
</dbReference>
<proteinExistence type="predicted"/>
<dbReference type="EMBL" id="JAUEDK010000002">
    <property type="protein sequence ID" value="MDN0073580.1"/>
    <property type="molecule type" value="Genomic_DNA"/>
</dbReference>